<reference evidence="5" key="2">
    <citation type="submission" date="2019-02" db="EMBL/GenBank/DDBJ databases">
        <title>Opniocepnalus argus Var Kimnra genome.</title>
        <authorList>
            <person name="Zhou C."/>
            <person name="Xiao S."/>
        </authorList>
    </citation>
    <scope>NUCLEOTIDE SEQUENCE [LARGE SCALE GENOMIC DNA]</scope>
</reference>
<dbReference type="InterPro" id="IPR019186">
    <property type="entry name" value="Nucleolar_protein_12"/>
</dbReference>
<feature type="region of interest" description="Disordered" evidence="2">
    <location>
        <begin position="1448"/>
        <end position="1501"/>
    </location>
</feature>
<feature type="compositionally biased region" description="Basic and acidic residues" evidence="2">
    <location>
        <begin position="767"/>
        <end position="777"/>
    </location>
</feature>
<proteinExistence type="predicted"/>
<dbReference type="GO" id="GO:1900026">
    <property type="term" value="P:positive regulation of substrate adhesion-dependent cell spreading"/>
    <property type="evidence" value="ECO:0007669"/>
    <property type="project" value="TreeGrafter"/>
</dbReference>
<feature type="compositionally biased region" description="Low complexity" evidence="2">
    <location>
        <begin position="621"/>
        <end position="633"/>
    </location>
</feature>
<sequence>MKNSKKHNNVCKKAKIKPGSKKRENKCIVMFDDKDRQEYLTGFHKRKVERRKAAVAEIQKKIREEQIRVREERHKEYVKMLKERKEALNEAEDDLEDLITSTTESVQYDHPNHTVTVTTISDLDLTGAHLLGPSADQTGGDIEDEEKGEKEEEKINAMPRKAGNPITNKKIRSLTAALSTCTSKRKRKGKQEGRGGRGRNTDRRAGVTENKKKSGRTSKWQRRRQTGKKFQPNIFDPSRCHDCLRQRHLHAGAGGSTEVAPQQKSTADAGTGALPGSRPGITLLTPILSQAEERDTSSKEDSDGLSLVSSHCGVSSLLGYGEDSLCILSPDCDLFICDGDDDDDTDSCRDHQEFSGSVSAEDEYLPNNRHRSTAVGMTRLDPPPHRPNPRTWMDDNRSRDGFSRQSGLKGDREKRESGYFSLGRAAGARSHRDNSPPVPYRHFERGHPIFSNRSVEPKDAIPFRNPNLGMASERQVPDNLLGDLPVEVPPPDPYEIAVEVEAQVGPRSPSPTPFKIAESLASTGRKGFSSSYSRGNSSSQVSVHQHSGRFDPSRQGKALQSRPSSPSHGNLPFRRSESTVSLSRHNLEGGGWSQETGPRPRTSFQGAHARQAESGTLPSNFKSFASSVKSQSSTISDFRSALRKTGASRSLNARDHDSRSSSPSRRGYNPPGQTGLGKTEFSSSLSHGSGRDSRTSSPSRRTSDRLRDSSSPPRRNFSLSSQSLLRKSESVSSLNGRSHHGRCGSPIREGYDIESQALLRNSTSRNGLDDQGYKHESPIMSPPKQSYDAPNRSILRKTASSPVGSSQGRDSRSSSPGRRGYEKPSQYQVRKTDTSGSFNSRSFQNRNLSPTRRNYEGPSQSPLRKSEVNSSIRSHDSVLPTRKSYDAPDQRSQRKTEARSSVNSRNSNSQNSPPYRKGNRSPPGCSLLRKDTSGDSARYSQIKNANNNSAIDSKHSPRSWRESAHSRRSSSLSRGAAPTRQYTNGSRTPGSETPRSPSSMRHGVGRHVSDDHYPSPSEKRPSHRAQSPSYLPQVQMGKHTSSQSSMESTESGQLSVGSAGRNREEYALMADLPKVKIIHQMEVPGHTVRPQNQQSSRRQELFKPASHSLSKQPREWDDTVDTEREWHYGGGGYLSRAHSSTSLQPDLLNFKKGWMSKLDESGEWKKHWFVLTDAGLKYYRDSSAEEKDDMDGEIDLKSCVRVSEFDVEKNYGFQIEPASQREAGEGQGKQHSRWQEEKNPSSHWEALVSRKSTTIASNQRLCMEEEIEKKWTEFERLPLKDMTSVPPVGSQPSSQSACEALQREVASLRQQLEELKRRGGRSGGVVQGGCGPEAPCGRSLLAMERAHRHALEELQRQHDRRMKELEAEKARLLQEEAQDTARVMEALKKKHKEELEREVEKVKRLSSGALDPHTLRSQQQAEVQSLQRELAGLSERYSQKCLELNRAEQNNAEREREISRKERDMEQLKKDNQELKTRLSEEIGRMRSAITDPGSGDRDGTPCELEVLLRVKENEIEYLHKEISCLRNEVEFLNTEKRLACERHAEVTEELSGIKSRSEREIQSLKEHLRLAMAALQEGQKLGNSLDH</sequence>
<organism evidence="4 5">
    <name type="scientific">Channa argus</name>
    <name type="common">Northern snakehead</name>
    <name type="synonym">Ophicephalus argus</name>
    <dbReference type="NCBI Taxonomy" id="215402"/>
    <lineage>
        <taxon>Eukaryota</taxon>
        <taxon>Metazoa</taxon>
        <taxon>Chordata</taxon>
        <taxon>Craniata</taxon>
        <taxon>Vertebrata</taxon>
        <taxon>Euteleostomi</taxon>
        <taxon>Actinopterygii</taxon>
        <taxon>Neopterygii</taxon>
        <taxon>Teleostei</taxon>
        <taxon>Neoteleostei</taxon>
        <taxon>Acanthomorphata</taxon>
        <taxon>Anabantaria</taxon>
        <taxon>Anabantiformes</taxon>
        <taxon>Channoidei</taxon>
        <taxon>Channidae</taxon>
        <taxon>Channa</taxon>
    </lineage>
</organism>
<feature type="domain" description="PH" evidence="3">
    <location>
        <begin position="1148"/>
        <end position="1253"/>
    </location>
</feature>
<feature type="region of interest" description="Disordered" evidence="2">
    <location>
        <begin position="1213"/>
        <end position="1246"/>
    </location>
</feature>
<feature type="compositionally biased region" description="Low complexity" evidence="2">
    <location>
        <begin position="900"/>
        <end position="912"/>
    </location>
</feature>
<dbReference type="PANTHER" id="PTHR17271">
    <property type="entry name" value="PLECKSTRIN HOMOLOGY PH DOMAIN-CONTAINING PROTEIN"/>
    <property type="match status" value="1"/>
</dbReference>
<feature type="compositionally biased region" description="Polar residues" evidence="2">
    <location>
        <begin position="717"/>
        <end position="736"/>
    </location>
</feature>
<dbReference type="GO" id="GO:0051015">
    <property type="term" value="F:actin filament binding"/>
    <property type="evidence" value="ECO:0007669"/>
    <property type="project" value="TreeGrafter"/>
</dbReference>
<keyword evidence="5" id="KW-1185">Reference proteome</keyword>
<feature type="compositionally biased region" description="Polar residues" evidence="2">
    <location>
        <begin position="934"/>
        <end position="951"/>
    </location>
</feature>
<dbReference type="GO" id="GO:0015629">
    <property type="term" value="C:actin cytoskeleton"/>
    <property type="evidence" value="ECO:0007669"/>
    <property type="project" value="TreeGrafter"/>
</dbReference>
<dbReference type="Pfam" id="PF00169">
    <property type="entry name" value="PH"/>
    <property type="match status" value="1"/>
</dbReference>
<reference evidence="4 5" key="1">
    <citation type="submission" date="2019-02" db="EMBL/GenBank/DDBJ databases">
        <title>Opniocepnalus argus genome.</title>
        <authorList>
            <person name="Zhou C."/>
            <person name="Xiao S."/>
        </authorList>
    </citation>
    <scope>NUCLEOTIDE SEQUENCE [LARGE SCALE GENOMIC DNA]</scope>
    <source>
        <strain evidence="4">OARG1902GOOAL</strain>
        <tissue evidence="4">Muscle</tissue>
    </source>
</reference>
<evidence type="ECO:0000256" key="2">
    <source>
        <dbReference type="SAM" id="MobiDB-lite"/>
    </source>
</evidence>
<dbReference type="PANTHER" id="PTHR17271:SF10">
    <property type="entry name" value="TRIO AND F-ACTIN-BINDING PROTEIN"/>
    <property type="match status" value="1"/>
</dbReference>
<feature type="compositionally biased region" description="Basic and acidic residues" evidence="2">
    <location>
        <begin position="952"/>
        <end position="965"/>
    </location>
</feature>
<feature type="compositionally biased region" description="Basic and acidic residues" evidence="2">
    <location>
        <begin position="1007"/>
        <end position="1020"/>
    </location>
</feature>
<dbReference type="SUPFAM" id="SSF50729">
    <property type="entry name" value="PH domain-like"/>
    <property type="match status" value="1"/>
</dbReference>
<dbReference type="Gene3D" id="2.30.29.30">
    <property type="entry name" value="Pleckstrin-homology domain (PH domain)/Phosphotyrosine-binding domain (PTB)"/>
    <property type="match status" value="1"/>
</dbReference>
<dbReference type="InterPro" id="IPR011993">
    <property type="entry name" value="PH-like_dom_sf"/>
</dbReference>
<dbReference type="InterPro" id="IPR001849">
    <property type="entry name" value="PH_domain"/>
</dbReference>
<evidence type="ECO:0000256" key="1">
    <source>
        <dbReference type="SAM" id="Coils"/>
    </source>
</evidence>
<protein>
    <submittedName>
        <fullName evidence="4">TRIO and F-actin-binding protein Tara Trio-associated repeat on actin</fullName>
    </submittedName>
</protein>
<feature type="region of interest" description="Disordered" evidence="2">
    <location>
        <begin position="252"/>
        <end position="281"/>
    </location>
</feature>
<feature type="coiled-coil region" evidence="1">
    <location>
        <begin position="1509"/>
        <end position="1575"/>
    </location>
</feature>
<feature type="region of interest" description="Disordered" evidence="2">
    <location>
        <begin position="1403"/>
        <end position="1423"/>
    </location>
</feature>
<dbReference type="SMART" id="SM00233">
    <property type="entry name" value="PH"/>
    <property type="match status" value="1"/>
</dbReference>
<feature type="compositionally biased region" description="Low complexity" evidence="2">
    <location>
        <begin position="804"/>
        <end position="818"/>
    </location>
</feature>
<feature type="compositionally biased region" description="Polar residues" evidence="2">
    <location>
        <begin position="825"/>
        <end position="872"/>
    </location>
</feature>
<gene>
    <name evidence="4" type="ORF">EXN66_Car016198</name>
</gene>
<feature type="compositionally biased region" description="Basic residues" evidence="2">
    <location>
        <begin position="213"/>
        <end position="227"/>
    </location>
</feature>
<feature type="compositionally biased region" description="Basic and acidic residues" evidence="2">
    <location>
        <begin position="392"/>
        <end position="402"/>
    </location>
</feature>
<keyword evidence="1" id="KW-0175">Coiled coil</keyword>
<feature type="compositionally biased region" description="Basic and acidic residues" evidence="2">
    <location>
        <begin position="1448"/>
        <end position="1485"/>
    </location>
</feature>
<evidence type="ECO:0000259" key="3">
    <source>
        <dbReference type="PROSITE" id="PS50003"/>
    </source>
</evidence>
<feature type="region of interest" description="Disordered" evidence="2">
    <location>
        <begin position="503"/>
        <end position="1060"/>
    </location>
</feature>
<feature type="compositionally biased region" description="Basic and acidic residues" evidence="2">
    <location>
        <begin position="190"/>
        <end position="212"/>
    </location>
</feature>
<feature type="compositionally biased region" description="Low complexity" evidence="2">
    <location>
        <begin position="529"/>
        <end position="545"/>
    </location>
</feature>
<accession>A0A6G1QCY0</accession>
<dbReference type="PROSITE" id="PS50003">
    <property type="entry name" value="PH_DOMAIN"/>
    <property type="match status" value="1"/>
</dbReference>
<dbReference type="EMBL" id="CM015726">
    <property type="protein sequence ID" value="KAF3700511.1"/>
    <property type="molecule type" value="Genomic_DNA"/>
</dbReference>
<feature type="coiled-coil region" evidence="1">
    <location>
        <begin position="55"/>
        <end position="101"/>
    </location>
</feature>
<feature type="region of interest" description="Disordered" evidence="2">
    <location>
        <begin position="371"/>
        <end position="471"/>
    </location>
</feature>
<feature type="compositionally biased region" description="Polar residues" evidence="2">
    <location>
        <begin position="980"/>
        <end position="999"/>
    </location>
</feature>
<dbReference type="InterPro" id="IPR052223">
    <property type="entry name" value="Actin_Cytoskeleton_Reg"/>
</dbReference>
<evidence type="ECO:0000313" key="5">
    <source>
        <dbReference type="Proteomes" id="UP000503349"/>
    </source>
</evidence>
<feature type="region of interest" description="Disordered" evidence="2">
    <location>
        <begin position="131"/>
        <end position="235"/>
    </location>
</feature>
<evidence type="ECO:0000313" key="4">
    <source>
        <dbReference type="EMBL" id="KAF3700511.1"/>
    </source>
</evidence>
<name>A0A6G1QCY0_CHAAH</name>
<feature type="compositionally biased region" description="Low complexity" evidence="2">
    <location>
        <begin position="1040"/>
        <end position="1051"/>
    </location>
</feature>
<feature type="compositionally biased region" description="Polar residues" evidence="2">
    <location>
        <begin position="259"/>
        <end position="268"/>
    </location>
</feature>
<feature type="compositionally biased region" description="Basic and acidic residues" evidence="2">
    <location>
        <begin position="883"/>
        <end position="898"/>
    </location>
</feature>
<feature type="region of interest" description="Disordered" evidence="2">
    <location>
        <begin position="1086"/>
        <end position="1120"/>
    </location>
</feature>
<dbReference type="Proteomes" id="UP000503349">
    <property type="component" value="Chromosome 15"/>
</dbReference>
<dbReference type="Pfam" id="PF09805">
    <property type="entry name" value="Nop25"/>
    <property type="match status" value="1"/>
</dbReference>